<dbReference type="GO" id="GO:0016020">
    <property type="term" value="C:membrane"/>
    <property type="evidence" value="ECO:0007669"/>
    <property type="project" value="InterPro"/>
</dbReference>
<dbReference type="EMBL" id="FOOQ01000003">
    <property type="protein sequence ID" value="SFG70811.1"/>
    <property type="molecule type" value="Genomic_DNA"/>
</dbReference>
<name>A0A1I2U877_9EURY</name>
<dbReference type="GO" id="GO:0047355">
    <property type="term" value="F:CDP-glycerol glycerophosphotransferase activity"/>
    <property type="evidence" value="ECO:0007669"/>
    <property type="project" value="InterPro"/>
</dbReference>
<dbReference type="STRING" id="553467.SAMN04488063_2732"/>
<dbReference type="Proteomes" id="UP000198876">
    <property type="component" value="Unassembled WGS sequence"/>
</dbReference>
<organism evidence="1 2">
    <name type="scientific">Halopelagius inordinatus</name>
    <dbReference type="NCBI Taxonomy" id="553467"/>
    <lineage>
        <taxon>Archaea</taxon>
        <taxon>Methanobacteriati</taxon>
        <taxon>Methanobacteriota</taxon>
        <taxon>Stenosarchaea group</taxon>
        <taxon>Halobacteria</taxon>
        <taxon>Halobacteriales</taxon>
        <taxon>Haloferacaceae</taxon>
    </lineage>
</organism>
<reference evidence="2" key="1">
    <citation type="submission" date="2016-10" db="EMBL/GenBank/DDBJ databases">
        <authorList>
            <person name="Varghese N."/>
            <person name="Submissions S."/>
        </authorList>
    </citation>
    <scope>NUCLEOTIDE SEQUENCE [LARGE SCALE GENOMIC DNA]</scope>
    <source>
        <strain evidence="2">CGMCC 1.7739</strain>
    </source>
</reference>
<gene>
    <name evidence="1" type="ORF">SAMN04488063_2732</name>
</gene>
<dbReference type="Gene3D" id="3.40.50.12580">
    <property type="match status" value="1"/>
</dbReference>
<keyword evidence="1" id="KW-0808">Transferase</keyword>
<dbReference type="Pfam" id="PF04464">
    <property type="entry name" value="Glyphos_transf"/>
    <property type="match status" value="1"/>
</dbReference>
<evidence type="ECO:0000313" key="1">
    <source>
        <dbReference type="EMBL" id="SFG70811.1"/>
    </source>
</evidence>
<dbReference type="InterPro" id="IPR007554">
    <property type="entry name" value="Glycerophosphate_synth"/>
</dbReference>
<keyword evidence="2" id="KW-1185">Reference proteome</keyword>
<sequence length="327" mass="37443">MVSILYTFDREFMKKTFEAVDEHVDVSSAYLPLSEETRGCSDELREASVEDVDAVDENVFEIDPDVVVRNNTFRAGEFRYEEEYPVVHVRHGASFGRDEVKTTISRLRGVVDTALAPGTWWADRYREGFSQDTRVEVVGIPEADRLVASDPPRRRHVLYAPTNHNYGGGSYLDTAEHVLDVFEDSDYRLRFRPHPMDLSEEPGRSVTERCRERITDLPNVVFDRHQTPTESLLDADILLSDYSGIVTEWLHTDRPFVQFTSVASEAEVPKLGYQTRRLDVETVDDLYENGLPEDVRRRQESFRDELGIPMDGRASNRVATEVTACTQ</sequence>
<proteinExistence type="predicted"/>
<evidence type="ECO:0000313" key="2">
    <source>
        <dbReference type="Proteomes" id="UP000198876"/>
    </source>
</evidence>
<dbReference type="AlphaFoldDB" id="A0A1I2U877"/>
<dbReference type="InterPro" id="IPR043148">
    <property type="entry name" value="TagF_C"/>
</dbReference>
<dbReference type="SUPFAM" id="SSF53756">
    <property type="entry name" value="UDP-Glycosyltransferase/glycogen phosphorylase"/>
    <property type="match status" value="1"/>
</dbReference>
<accession>A0A1I2U877</accession>
<protein>
    <submittedName>
        <fullName evidence="1">CDP-glycerol glycerophosphotransferase, TagB/SpsB family</fullName>
    </submittedName>
</protein>